<evidence type="ECO:0000313" key="5">
    <source>
        <dbReference type="EMBL" id="GEO36856.1"/>
    </source>
</evidence>
<dbReference type="InterPro" id="IPR036388">
    <property type="entry name" value="WH-like_DNA-bd_sf"/>
</dbReference>
<accession>A0A512DK51</accession>
<keyword evidence="6" id="KW-1185">Reference proteome</keyword>
<dbReference type="Gene3D" id="1.20.120.530">
    <property type="entry name" value="GntR ligand-binding domain-like"/>
    <property type="match status" value="1"/>
</dbReference>
<name>A0A512DK51_9PROT</name>
<protein>
    <submittedName>
        <fullName evidence="5">GntR family transcriptional regulator</fullName>
    </submittedName>
</protein>
<reference evidence="5 6" key="1">
    <citation type="submission" date="2019-07" db="EMBL/GenBank/DDBJ databases">
        <title>Whole genome shotgun sequence of Skermanella aerolata NBRC 106429.</title>
        <authorList>
            <person name="Hosoyama A."/>
            <person name="Uohara A."/>
            <person name="Ohji S."/>
            <person name="Ichikawa N."/>
        </authorList>
    </citation>
    <scope>NUCLEOTIDE SEQUENCE [LARGE SCALE GENOMIC DNA]</scope>
    <source>
        <strain evidence="5 6">NBRC 106429</strain>
    </source>
</reference>
<dbReference type="Pfam" id="PF00392">
    <property type="entry name" value="GntR"/>
    <property type="match status" value="1"/>
</dbReference>
<dbReference type="PANTHER" id="PTHR43537:SF5">
    <property type="entry name" value="UXU OPERON TRANSCRIPTIONAL REGULATOR"/>
    <property type="match status" value="1"/>
</dbReference>
<dbReference type="InterPro" id="IPR011711">
    <property type="entry name" value="GntR_C"/>
</dbReference>
<feature type="domain" description="HTH gntR-type" evidence="4">
    <location>
        <begin position="8"/>
        <end position="76"/>
    </location>
</feature>
<dbReference type="SMART" id="SM00345">
    <property type="entry name" value="HTH_GNTR"/>
    <property type="match status" value="1"/>
</dbReference>
<dbReference type="SUPFAM" id="SSF48008">
    <property type="entry name" value="GntR ligand-binding domain-like"/>
    <property type="match status" value="1"/>
</dbReference>
<dbReference type="PROSITE" id="PS50949">
    <property type="entry name" value="HTH_GNTR"/>
    <property type="match status" value="1"/>
</dbReference>
<organism evidence="5 6">
    <name type="scientific">Skermanella aerolata</name>
    <dbReference type="NCBI Taxonomy" id="393310"/>
    <lineage>
        <taxon>Bacteria</taxon>
        <taxon>Pseudomonadati</taxon>
        <taxon>Pseudomonadota</taxon>
        <taxon>Alphaproteobacteria</taxon>
        <taxon>Rhodospirillales</taxon>
        <taxon>Azospirillaceae</taxon>
        <taxon>Skermanella</taxon>
    </lineage>
</organism>
<dbReference type="InterPro" id="IPR036390">
    <property type="entry name" value="WH_DNA-bd_sf"/>
</dbReference>
<keyword evidence="3" id="KW-0804">Transcription</keyword>
<dbReference type="GO" id="GO:0003700">
    <property type="term" value="F:DNA-binding transcription factor activity"/>
    <property type="evidence" value="ECO:0007669"/>
    <property type="project" value="InterPro"/>
</dbReference>
<sequence>MNVIGGRVLVPRSAVQRIQAMILDGTLKPGDRLPAQRELSEQFGISRASLREALSVLETLGLVRVEVGRGVFVLGPDEDGAPQAKWRFADRYSPLEVYETRLMLEPRSAALAARNAKAEDLATIGQSVARMRTAVEAGDLIAVAECDSIFHRAIVECSGNRMVMELFRTVNGVMDEIQRLPFIHHERIWETVSEHEAIVAALNGRDEARAAGAMAGHIRGAAGRIGIELREDSKN</sequence>
<keyword evidence="1" id="KW-0805">Transcription regulation</keyword>
<dbReference type="AlphaFoldDB" id="A0A512DK51"/>
<dbReference type="PANTHER" id="PTHR43537">
    <property type="entry name" value="TRANSCRIPTIONAL REGULATOR, GNTR FAMILY"/>
    <property type="match status" value="1"/>
</dbReference>
<dbReference type="RefSeq" id="WP_044426110.1">
    <property type="nucleotide sequence ID" value="NZ_BJYZ01000003.1"/>
</dbReference>
<dbReference type="InterPro" id="IPR008920">
    <property type="entry name" value="TF_FadR/GntR_C"/>
</dbReference>
<keyword evidence="2" id="KW-0238">DNA-binding</keyword>
<dbReference type="CDD" id="cd07377">
    <property type="entry name" value="WHTH_GntR"/>
    <property type="match status" value="1"/>
</dbReference>
<dbReference type="SUPFAM" id="SSF46785">
    <property type="entry name" value="Winged helix' DNA-binding domain"/>
    <property type="match status" value="1"/>
</dbReference>
<comment type="caution">
    <text evidence="5">The sequence shown here is derived from an EMBL/GenBank/DDBJ whole genome shotgun (WGS) entry which is preliminary data.</text>
</comment>
<gene>
    <name evidence="5" type="ORF">SAE02_10040</name>
</gene>
<dbReference type="PRINTS" id="PR00035">
    <property type="entry name" value="HTHGNTR"/>
</dbReference>
<dbReference type="Pfam" id="PF07729">
    <property type="entry name" value="FCD"/>
    <property type="match status" value="1"/>
</dbReference>
<evidence type="ECO:0000256" key="3">
    <source>
        <dbReference type="ARBA" id="ARBA00023163"/>
    </source>
</evidence>
<dbReference type="Gene3D" id="1.10.10.10">
    <property type="entry name" value="Winged helix-like DNA-binding domain superfamily/Winged helix DNA-binding domain"/>
    <property type="match status" value="1"/>
</dbReference>
<dbReference type="GO" id="GO:0003677">
    <property type="term" value="F:DNA binding"/>
    <property type="evidence" value="ECO:0007669"/>
    <property type="project" value="UniProtKB-KW"/>
</dbReference>
<proteinExistence type="predicted"/>
<evidence type="ECO:0000256" key="2">
    <source>
        <dbReference type="ARBA" id="ARBA00023125"/>
    </source>
</evidence>
<dbReference type="EMBL" id="BJYZ01000003">
    <property type="protein sequence ID" value="GEO36856.1"/>
    <property type="molecule type" value="Genomic_DNA"/>
</dbReference>
<evidence type="ECO:0000313" key="6">
    <source>
        <dbReference type="Proteomes" id="UP000321523"/>
    </source>
</evidence>
<evidence type="ECO:0000256" key="1">
    <source>
        <dbReference type="ARBA" id="ARBA00023015"/>
    </source>
</evidence>
<dbReference type="InterPro" id="IPR000524">
    <property type="entry name" value="Tscrpt_reg_HTH_GntR"/>
</dbReference>
<evidence type="ECO:0000259" key="4">
    <source>
        <dbReference type="PROSITE" id="PS50949"/>
    </source>
</evidence>
<dbReference type="OrthoDB" id="9028214at2"/>
<dbReference type="SMART" id="SM00895">
    <property type="entry name" value="FCD"/>
    <property type="match status" value="1"/>
</dbReference>
<dbReference type="Proteomes" id="UP000321523">
    <property type="component" value="Unassembled WGS sequence"/>
</dbReference>